<dbReference type="SUPFAM" id="SSF56300">
    <property type="entry name" value="Metallo-dependent phosphatases"/>
    <property type="match status" value="1"/>
</dbReference>
<dbReference type="InterPro" id="IPR029052">
    <property type="entry name" value="Metallo-depent_PP-like"/>
</dbReference>
<sequence>MAVYVTGDIHGTPVRLSKDSFYEQKDFSGDKDENIVIILGDFGLVWNRNEESKQEKYWLDWLNQKPFMTIFVDGNHENHKRLATYPIKEWHGGKVHEIRTNVLHLMRGEVFTIEDKKFFAFGGASSHDIQDGILDYNDEDWREEAKKLDKQGKFMYRIKDLSWWKEELPTDEEIQHGLDILKENNNVVDYIITHSPSTSELYLMGGKGLYEPDILTNYLEEVKALIEYKRHLFGHMHVNKAINDRDICLYEQIVRIL</sequence>
<reference evidence="1" key="1">
    <citation type="journal article" date="2021" name="Proc. Natl. Acad. Sci. U.S.A.">
        <title>A Catalog of Tens of Thousands of Viruses from Human Metagenomes Reveals Hidden Associations with Chronic Diseases.</title>
        <authorList>
            <person name="Tisza M.J."/>
            <person name="Buck C.B."/>
        </authorList>
    </citation>
    <scope>NUCLEOTIDE SEQUENCE</scope>
    <source>
        <strain evidence="1">Ct4be24</strain>
    </source>
</reference>
<accession>A0A8S5QSP2</accession>
<dbReference type="EMBL" id="BK015714">
    <property type="protein sequence ID" value="DAE21676.1"/>
    <property type="molecule type" value="Genomic_DNA"/>
</dbReference>
<protein>
    <submittedName>
        <fullName evidence="1">Metallophosphatase domain protein</fullName>
    </submittedName>
</protein>
<proteinExistence type="predicted"/>
<name>A0A8S5QSP2_9CAUD</name>
<dbReference type="Gene3D" id="3.60.21.10">
    <property type="match status" value="1"/>
</dbReference>
<evidence type="ECO:0000313" key="1">
    <source>
        <dbReference type="EMBL" id="DAE21676.1"/>
    </source>
</evidence>
<organism evidence="1">
    <name type="scientific">Siphoviridae sp. ct4be24</name>
    <dbReference type="NCBI Taxonomy" id="2826289"/>
    <lineage>
        <taxon>Viruses</taxon>
        <taxon>Duplodnaviria</taxon>
        <taxon>Heunggongvirae</taxon>
        <taxon>Uroviricota</taxon>
        <taxon>Caudoviricetes</taxon>
    </lineage>
</organism>